<gene>
    <name evidence="2" type="ORF">EZJ43_05445</name>
</gene>
<proteinExistence type="predicted"/>
<feature type="domain" description="DUF306" evidence="1">
    <location>
        <begin position="24"/>
        <end position="128"/>
    </location>
</feature>
<dbReference type="RefSeq" id="WP_133261678.1">
    <property type="nucleotide sequence ID" value="NZ_SJCY01000003.1"/>
</dbReference>
<dbReference type="EMBL" id="SJCY01000003">
    <property type="protein sequence ID" value="TDG36730.1"/>
    <property type="molecule type" value="Genomic_DNA"/>
</dbReference>
<dbReference type="PROSITE" id="PS51257">
    <property type="entry name" value="PROKAR_LIPOPROTEIN"/>
    <property type="match status" value="1"/>
</dbReference>
<keyword evidence="3" id="KW-1185">Reference proteome</keyword>
<dbReference type="Pfam" id="PF03724">
    <property type="entry name" value="META"/>
    <property type="match status" value="1"/>
</dbReference>
<sequence>MKKLILLSFFTILFSSCLEKMDTEKIKNTKWILTEMPGNKLPTGDEATLNFSDDLTISGKAFCNSYGGKFEVLENKISVKNVFSTKMYCQETAQAETAYLNAINQVNNATMEDGKLQLLNDKKVLLIFSKSKATE</sequence>
<dbReference type="Proteomes" id="UP000295668">
    <property type="component" value="Unassembled WGS sequence"/>
</dbReference>
<dbReference type="PANTHER" id="PTHR35535">
    <property type="entry name" value="HEAT SHOCK PROTEIN HSLJ"/>
    <property type="match status" value="1"/>
</dbReference>
<evidence type="ECO:0000259" key="1">
    <source>
        <dbReference type="Pfam" id="PF03724"/>
    </source>
</evidence>
<dbReference type="InterPro" id="IPR038670">
    <property type="entry name" value="HslJ-like_sf"/>
</dbReference>
<reference evidence="2 3" key="1">
    <citation type="submission" date="2019-02" db="EMBL/GenBank/DDBJ databases">
        <title>Pedobacter sp. nov., a novel speices isolated from soil of pinguins habitat in Antarcitica.</title>
        <authorList>
            <person name="He R.-H."/>
        </authorList>
    </citation>
    <scope>NUCLEOTIDE SEQUENCE [LARGE SCALE GENOMIC DNA]</scope>
    <source>
        <strain evidence="2 3">E01020</strain>
    </source>
</reference>
<evidence type="ECO:0000313" key="3">
    <source>
        <dbReference type="Proteomes" id="UP000295668"/>
    </source>
</evidence>
<protein>
    <submittedName>
        <fullName evidence="2">META domain-containing protein</fullName>
    </submittedName>
</protein>
<evidence type="ECO:0000313" key="2">
    <source>
        <dbReference type="EMBL" id="TDG36730.1"/>
    </source>
</evidence>
<dbReference type="InterPro" id="IPR053147">
    <property type="entry name" value="Hsp_HslJ-like"/>
</dbReference>
<accession>A0A4R5MLX2</accession>
<dbReference type="Gene3D" id="2.40.128.270">
    <property type="match status" value="1"/>
</dbReference>
<comment type="caution">
    <text evidence="2">The sequence shown here is derived from an EMBL/GenBank/DDBJ whole genome shotgun (WGS) entry which is preliminary data.</text>
</comment>
<dbReference type="AlphaFoldDB" id="A0A4R5MLX2"/>
<dbReference type="PANTHER" id="PTHR35535:SF2">
    <property type="entry name" value="DUF306 DOMAIN-CONTAINING PROTEIN"/>
    <property type="match status" value="1"/>
</dbReference>
<dbReference type="OrthoDB" id="880459at2"/>
<name>A0A4R5MLX2_9SPHI</name>
<dbReference type="InterPro" id="IPR005184">
    <property type="entry name" value="DUF306_Meta_HslJ"/>
</dbReference>
<organism evidence="2 3">
    <name type="scientific">Pedobacter changchengzhani</name>
    <dbReference type="NCBI Taxonomy" id="2529274"/>
    <lineage>
        <taxon>Bacteria</taxon>
        <taxon>Pseudomonadati</taxon>
        <taxon>Bacteroidota</taxon>
        <taxon>Sphingobacteriia</taxon>
        <taxon>Sphingobacteriales</taxon>
        <taxon>Sphingobacteriaceae</taxon>
        <taxon>Pedobacter</taxon>
    </lineage>
</organism>